<feature type="chain" id="PRO_5001572352" description="CsgH-like domain-containing protein" evidence="1">
    <location>
        <begin position="18"/>
        <end position="133"/>
    </location>
</feature>
<dbReference type="OrthoDB" id="8386201at2"/>
<dbReference type="InterPro" id="IPR048632">
    <property type="entry name" value="CsgH-like"/>
</dbReference>
<keyword evidence="4" id="KW-1185">Reference proteome</keyword>
<dbReference type="AlphaFoldDB" id="A0A059FLA1"/>
<dbReference type="PATRIC" id="fig|1280952.3.peg.520"/>
<dbReference type="Pfam" id="PF21112">
    <property type="entry name" value="CsgH"/>
    <property type="match status" value="1"/>
</dbReference>
<evidence type="ECO:0000259" key="2">
    <source>
        <dbReference type="Pfam" id="PF21112"/>
    </source>
</evidence>
<sequence>MKIPLIAAALAAGTACAAPVPASTYELLPPDEARAEAAPAASADCWIRETKTANGVRIEAVVRANDAVYGSYDFSMTSYGPGGGTDVTQGGEVDLTHGKSATVGSAEFSGGHYRAFLTLRDAGGELCSAEQLS</sequence>
<protein>
    <recommendedName>
        <fullName evidence="2">CsgH-like domain-containing protein</fullName>
    </recommendedName>
</protein>
<organism evidence="3 4">
    <name type="scientific">Hyphomonas jannaschiana VP2</name>
    <dbReference type="NCBI Taxonomy" id="1280952"/>
    <lineage>
        <taxon>Bacteria</taxon>
        <taxon>Pseudomonadati</taxon>
        <taxon>Pseudomonadota</taxon>
        <taxon>Alphaproteobacteria</taxon>
        <taxon>Hyphomonadales</taxon>
        <taxon>Hyphomonadaceae</taxon>
        <taxon>Hyphomonas</taxon>
    </lineage>
</organism>
<evidence type="ECO:0000313" key="4">
    <source>
        <dbReference type="Proteomes" id="UP000024816"/>
    </source>
</evidence>
<evidence type="ECO:0000313" key="3">
    <source>
        <dbReference type="EMBL" id="KCZ91387.1"/>
    </source>
</evidence>
<dbReference type="RefSeq" id="WP_035577706.1">
    <property type="nucleotide sequence ID" value="NZ_ARYJ01000001.1"/>
</dbReference>
<name>A0A059FLA1_9PROT</name>
<dbReference type="PROSITE" id="PS51257">
    <property type="entry name" value="PROKAR_LIPOPROTEIN"/>
    <property type="match status" value="1"/>
</dbReference>
<proteinExistence type="predicted"/>
<feature type="signal peptide" evidence="1">
    <location>
        <begin position="1"/>
        <end position="17"/>
    </location>
</feature>
<feature type="domain" description="CsgH-like" evidence="2">
    <location>
        <begin position="45"/>
        <end position="121"/>
    </location>
</feature>
<gene>
    <name evidence="3" type="ORF">HJA_02575</name>
</gene>
<dbReference type="Gene3D" id="2.60.40.2420">
    <property type="match status" value="1"/>
</dbReference>
<accession>A0A059FLA1</accession>
<keyword evidence="1" id="KW-0732">Signal</keyword>
<dbReference type="NCBIfam" id="NF041112">
    <property type="entry name" value="chap_CsgH_alph"/>
    <property type="match status" value="1"/>
</dbReference>
<comment type="caution">
    <text evidence="3">The sequence shown here is derived from an EMBL/GenBank/DDBJ whole genome shotgun (WGS) entry which is preliminary data.</text>
</comment>
<evidence type="ECO:0000256" key="1">
    <source>
        <dbReference type="SAM" id="SignalP"/>
    </source>
</evidence>
<dbReference type="Proteomes" id="UP000024816">
    <property type="component" value="Unassembled WGS sequence"/>
</dbReference>
<reference evidence="3 4" key="1">
    <citation type="journal article" date="2014" name="Antonie Van Leeuwenhoek">
        <title>Hyphomonas beringensis sp. nov. and Hyphomonas chukchiensis sp. nov., isolated from surface seawater of the Bering Sea and Chukchi Sea.</title>
        <authorList>
            <person name="Li C."/>
            <person name="Lai Q."/>
            <person name="Li G."/>
            <person name="Dong C."/>
            <person name="Wang J."/>
            <person name="Liao Y."/>
            <person name="Shao Z."/>
        </authorList>
    </citation>
    <scope>NUCLEOTIDE SEQUENCE [LARGE SCALE GENOMIC DNA]</scope>
    <source>
        <strain evidence="3 4">VP2</strain>
    </source>
</reference>
<dbReference type="InterPro" id="IPR047726">
    <property type="entry name" value="CsgH_dom"/>
</dbReference>
<dbReference type="InterPro" id="IPR053722">
    <property type="entry name" value="Curli_assembly_CsgC/AgfC"/>
</dbReference>
<dbReference type="EMBL" id="ARYJ01000001">
    <property type="protein sequence ID" value="KCZ91387.1"/>
    <property type="molecule type" value="Genomic_DNA"/>
</dbReference>
<dbReference type="STRING" id="1280952.HJA_02575"/>